<gene>
    <name evidence="2" type="ORF">SCHPADRAFT_903755</name>
</gene>
<dbReference type="PROSITE" id="PS50011">
    <property type="entry name" value="PROTEIN_KINASE_DOM"/>
    <property type="match status" value="1"/>
</dbReference>
<reference evidence="2 3" key="1">
    <citation type="submission" date="2015-04" db="EMBL/GenBank/DDBJ databases">
        <title>Complete genome sequence of Schizopora paradoxa KUC8140, a cosmopolitan wood degrader in East Asia.</title>
        <authorList>
            <consortium name="DOE Joint Genome Institute"/>
            <person name="Min B."/>
            <person name="Park H."/>
            <person name="Jang Y."/>
            <person name="Kim J.-J."/>
            <person name="Kim K.H."/>
            <person name="Pangilinan J."/>
            <person name="Lipzen A."/>
            <person name="Riley R."/>
            <person name="Grigoriev I.V."/>
            <person name="Spatafora J.W."/>
            <person name="Choi I.-G."/>
        </authorList>
    </citation>
    <scope>NUCLEOTIDE SEQUENCE [LARGE SCALE GENOMIC DNA]</scope>
    <source>
        <strain evidence="2 3">KUC8140</strain>
    </source>
</reference>
<dbReference type="GO" id="GO:0004672">
    <property type="term" value="F:protein kinase activity"/>
    <property type="evidence" value="ECO:0007669"/>
    <property type="project" value="InterPro"/>
</dbReference>
<dbReference type="GO" id="GO:0005524">
    <property type="term" value="F:ATP binding"/>
    <property type="evidence" value="ECO:0007669"/>
    <property type="project" value="InterPro"/>
</dbReference>
<dbReference type="EMBL" id="KQ085952">
    <property type="protein sequence ID" value="KLO13883.1"/>
    <property type="molecule type" value="Genomic_DNA"/>
</dbReference>
<evidence type="ECO:0000313" key="2">
    <source>
        <dbReference type="EMBL" id="KLO13883.1"/>
    </source>
</evidence>
<name>A0A0H2RWS3_9AGAM</name>
<accession>A0A0H2RWS3</accession>
<dbReference type="InterPro" id="IPR011009">
    <property type="entry name" value="Kinase-like_dom_sf"/>
</dbReference>
<feature type="domain" description="Protein kinase" evidence="1">
    <location>
        <begin position="22"/>
        <end position="128"/>
    </location>
</feature>
<dbReference type="Proteomes" id="UP000053477">
    <property type="component" value="Unassembled WGS sequence"/>
</dbReference>
<keyword evidence="3" id="KW-1185">Reference proteome</keyword>
<dbReference type="SUPFAM" id="SSF56112">
    <property type="entry name" value="Protein kinase-like (PK-like)"/>
    <property type="match status" value="1"/>
</dbReference>
<sequence length="128" mass="14427">MDPLEKILSGLSNLNLDGKIVRKQPHASSLGGSCDVYSAWSNKHNKKVAVKQIRAYLRKDAALAKKLAAEIRIWAKLKHEFILQLLGFFVEGENIMPALISEWMENGTLHDIMRTFPRGGINTLLMVR</sequence>
<dbReference type="InParanoid" id="A0A0H2RWS3"/>
<dbReference type="InterPro" id="IPR000719">
    <property type="entry name" value="Prot_kinase_dom"/>
</dbReference>
<proteinExistence type="predicted"/>
<protein>
    <recommendedName>
        <fullName evidence="1">Protein kinase domain-containing protein</fullName>
    </recommendedName>
</protein>
<dbReference type="OrthoDB" id="4062651at2759"/>
<organism evidence="2 3">
    <name type="scientific">Schizopora paradoxa</name>
    <dbReference type="NCBI Taxonomy" id="27342"/>
    <lineage>
        <taxon>Eukaryota</taxon>
        <taxon>Fungi</taxon>
        <taxon>Dikarya</taxon>
        <taxon>Basidiomycota</taxon>
        <taxon>Agaricomycotina</taxon>
        <taxon>Agaricomycetes</taxon>
        <taxon>Hymenochaetales</taxon>
        <taxon>Schizoporaceae</taxon>
        <taxon>Schizopora</taxon>
    </lineage>
</organism>
<evidence type="ECO:0000313" key="3">
    <source>
        <dbReference type="Proteomes" id="UP000053477"/>
    </source>
</evidence>
<feature type="non-terminal residue" evidence="2">
    <location>
        <position position="128"/>
    </location>
</feature>
<dbReference type="Gene3D" id="1.10.510.10">
    <property type="entry name" value="Transferase(Phosphotransferase) domain 1"/>
    <property type="match status" value="1"/>
</dbReference>
<evidence type="ECO:0000259" key="1">
    <source>
        <dbReference type="PROSITE" id="PS50011"/>
    </source>
</evidence>
<dbReference type="AlphaFoldDB" id="A0A0H2RWS3"/>
<dbReference type="PROSITE" id="PS51257">
    <property type="entry name" value="PROKAR_LIPOPROTEIN"/>
    <property type="match status" value="1"/>
</dbReference>
<dbReference type="STRING" id="27342.A0A0H2RWS3"/>
<dbReference type="Pfam" id="PF00069">
    <property type="entry name" value="Pkinase"/>
    <property type="match status" value="1"/>
</dbReference>